<reference evidence="2" key="1">
    <citation type="submission" date="2021-01" db="EMBL/GenBank/DDBJ databases">
        <title>Genomic Encyclopedia of Type Strains, Phase IV (KMG-IV): sequencing the most valuable type-strain genomes for metagenomic binning, comparative biology and taxonomic classification.</title>
        <authorList>
            <person name="Goeker M."/>
        </authorList>
    </citation>
    <scope>NUCLEOTIDE SEQUENCE</scope>
    <source>
        <strain evidence="2">DSM 23230</strain>
    </source>
</reference>
<dbReference type="InterPro" id="IPR051491">
    <property type="entry name" value="Recombinase/Transposase-rel"/>
</dbReference>
<name>A0A938XQM3_9FIRM</name>
<evidence type="ECO:0000313" key="3">
    <source>
        <dbReference type="Proteomes" id="UP000774000"/>
    </source>
</evidence>
<dbReference type="GO" id="GO:0000150">
    <property type="term" value="F:DNA strand exchange activity"/>
    <property type="evidence" value="ECO:0007669"/>
    <property type="project" value="InterPro"/>
</dbReference>
<feature type="domain" description="Resolvase/invertase-type recombinase catalytic" evidence="1">
    <location>
        <begin position="2"/>
        <end position="87"/>
    </location>
</feature>
<dbReference type="InterPro" id="IPR006119">
    <property type="entry name" value="Resolv_N"/>
</dbReference>
<dbReference type="Gene3D" id="3.40.50.1390">
    <property type="entry name" value="Resolvase, N-terminal catalytic domain"/>
    <property type="match status" value="1"/>
</dbReference>
<accession>A0A938XQM3</accession>
<dbReference type="GO" id="GO:0003677">
    <property type="term" value="F:DNA binding"/>
    <property type="evidence" value="ECO:0007669"/>
    <property type="project" value="InterPro"/>
</dbReference>
<evidence type="ECO:0000259" key="1">
    <source>
        <dbReference type="Pfam" id="PF00239"/>
    </source>
</evidence>
<dbReference type="Gene3D" id="1.10.287.2170">
    <property type="match status" value="1"/>
</dbReference>
<proteinExistence type="predicted"/>
<keyword evidence="3" id="KW-1185">Reference proteome</keyword>
<dbReference type="InterPro" id="IPR036162">
    <property type="entry name" value="Resolvase-like_N_sf"/>
</dbReference>
<dbReference type="RefSeq" id="WP_204700261.1">
    <property type="nucleotide sequence ID" value="NZ_JAFBDQ010000002.1"/>
</dbReference>
<dbReference type="EMBL" id="JAFBDQ010000002">
    <property type="protein sequence ID" value="MBM7555528.1"/>
    <property type="molecule type" value="Genomic_DNA"/>
</dbReference>
<feature type="non-terminal residue" evidence="2">
    <location>
        <position position="1"/>
    </location>
</feature>
<dbReference type="Proteomes" id="UP000774000">
    <property type="component" value="Unassembled WGS sequence"/>
</dbReference>
<protein>
    <submittedName>
        <fullName evidence="2">Site-specific integrase-resolvase</fullName>
    </submittedName>
</protein>
<dbReference type="PANTHER" id="PTHR36172:SF1">
    <property type="entry name" value="RESOLVASE-RELATED"/>
    <property type="match status" value="1"/>
</dbReference>
<evidence type="ECO:0000313" key="2">
    <source>
        <dbReference type="EMBL" id="MBM7555528.1"/>
    </source>
</evidence>
<comment type="caution">
    <text evidence="2">The sequence shown here is derived from an EMBL/GenBank/DDBJ whole genome shotgun (WGS) entry which is preliminary data.</text>
</comment>
<dbReference type="PANTHER" id="PTHR36172">
    <property type="match status" value="1"/>
</dbReference>
<gene>
    <name evidence="2" type="ORF">JOC47_000353</name>
</gene>
<dbReference type="AlphaFoldDB" id="A0A938XQM3"/>
<sequence length="99" mass="11710">KKKGLKELIKLIESREIGRIVVNYKDRLIRFGYEMFEQMCELNDVKIEIINHTEDKSYQEELVEDVLSIITVFSAKLYGSRSHKLKKIKTSNKELFTID</sequence>
<dbReference type="SUPFAM" id="SSF53041">
    <property type="entry name" value="Resolvase-like"/>
    <property type="match status" value="1"/>
</dbReference>
<organism evidence="2 3">
    <name type="scientific">Halanaerobacter jeridensis</name>
    <dbReference type="NCBI Taxonomy" id="706427"/>
    <lineage>
        <taxon>Bacteria</taxon>
        <taxon>Bacillati</taxon>
        <taxon>Bacillota</taxon>
        <taxon>Clostridia</taxon>
        <taxon>Halanaerobiales</taxon>
        <taxon>Halobacteroidaceae</taxon>
        <taxon>Halanaerobacter</taxon>
    </lineage>
</organism>
<dbReference type="Pfam" id="PF00239">
    <property type="entry name" value="Resolvase"/>
    <property type="match status" value="1"/>
</dbReference>